<dbReference type="GO" id="GO:0042545">
    <property type="term" value="P:cell wall modification"/>
    <property type="evidence" value="ECO:0007669"/>
    <property type="project" value="UniProtKB-UniRule"/>
</dbReference>
<dbReference type="GO" id="GO:0030599">
    <property type="term" value="F:pectinesterase activity"/>
    <property type="evidence" value="ECO:0007669"/>
    <property type="project" value="UniProtKB-UniRule"/>
</dbReference>
<keyword evidence="7" id="KW-0732">Signal</keyword>
<dbReference type="STRING" id="1590841.A0A2R6QD19"/>
<keyword evidence="15" id="KW-1185">Reference proteome</keyword>
<evidence type="ECO:0000256" key="3">
    <source>
        <dbReference type="ARBA" id="ARBA00008891"/>
    </source>
</evidence>
<comment type="pathway">
    <text evidence="2 12">Glycan metabolism; pectin degradation; 2-dehydro-3-deoxy-D-gluconate from pectin: step 1/5.</text>
</comment>
<dbReference type="InterPro" id="IPR000070">
    <property type="entry name" value="Pectinesterase_cat"/>
</dbReference>
<dbReference type="FunCoup" id="A0A2R6QD19">
    <property type="interactions" value="103"/>
</dbReference>
<evidence type="ECO:0000259" key="13">
    <source>
        <dbReference type="Pfam" id="PF01095"/>
    </source>
</evidence>
<dbReference type="AlphaFoldDB" id="A0A2R6QD19"/>
<evidence type="ECO:0000256" key="2">
    <source>
        <dbReference type="ARBA" id="ARBA00005184"/>
    </source>
</evidence>
<dbReference type="FunFam" id="2.160.20.10:FF:000008">
    <property type="entry name" value="Pectinesterase"/>
    <property type="match status" value="1"/>
</dbReference>
<dbReference type="GO" id="GO:0045490">
    <property type="term" value="P:pectin catabolic process"/>
    <property type="evidence" value="ECO:0007669"/>
    <property type="project" value="UniProtKB-UniRule"/>
</dbReference>
<dbReference type="OrthoDB" id="2019149at2759"/>
<evidence type="ECO:0000313" key="14">
    <source>
        <dbReference type="EMBL" id="PSS06038.1"/>
    </source>
</evidence>
<organism evidence="14 15">
    <name type="scientific">Actinidia chinensis var. chinensis</name>
    <name type="common">Chinese soft-hair kiwi</name>
    <dbReference type="NCBI Taxonomy" id="1590841"/>
    <lineage>
        <taxon>Eukaryota</taxon>
        <taxon>Viridiplantae</taxon>
        <taxon>Streptophyta</taxon>
        <taxon>Embryophyta</taxon>
        <taxon>Tracheophyta</taxon>
        <taxon>Spermatophyta</taxon>
        <taxon>Magnoliopsida</taxon>
        <taxon>eudicotyledons</taxon>
        <taxon>Gunneridae</taxon>
        <taxon>Pentapetalae</taxon>
        <taxon>asterids</taxon>
        <taxon>Ericales</taxon>
        <taxon>Actinidiaceae</taxon>
        <taxon>Actinidia</taxon>
    </lineage>
</organism>
<dbReference type="InterPro" id="IPR033131">
    <property type="entry name" value="Pectinesterase_Asp_AS"/>
</dbReference>
<comment type="subcellular location">
    <subcellularLocation>
        <location evidence="1">Secreted</location>
        <location evidence="1">Cell wall</location>
    </subcellularLocation>
</comment>
<comment type="catalytic activity">
    <reaction evidence="10 12">
        <text>[(1-&gt;4)-alpha-D-galacturonosyl methyl ester](n) + n H2O = [(1-&gt;4)-alpha-D-galacturonosyl](n) + n methanol + n H(+)</text>
        <dbReference type="Rhea" id="RHEA:22380"/>
        <dbReference type="Rhea" id="RHEA-COMP:14570"/>
        <dbReference type="Rhea" id="RHEA-COMP:14573"/>
        <dbReference type="ChEBI" id="CHEBI:15377"/>
        <dbReference type="ChEBI" id="CHEBI:15378"/>
        <dbReference type="ChEBI" id="CHEBI:17790"/>
        <dbReference type="ChEBI" id="CHEBI:140522"/>
        <dbReference type="ChEBI" id="CHEBI:140523"/>
        <dbReference type="EC" id="3.1.1.11"/>
    </reaction>
</comment>
<gene>
    <name evidence="14" type="ORF">CEY00_Acc19338</name>
</gene>
<proteinExistence type="inferred from homology"/>
<reference evidence="14 15" key="1">
    <citation type="submission" date="2017-07" db="EMBL/GenBank/DDBJ databases">
        <title>An improved, manually edited Actinidia chinensis var. chinensis (kiwifruit) genome highlights the challenges associated with draft genomes and gene prediction in plants.</title>
        <authorList>
            <person name="Pilkington S."/>
            <person name="Crowhurst R."/>
            <person name="Hilario E."/>
            <person name="Nardozza S."/>
            <person name="Fraser L."/>
            <person name="Peng Y."/>
            <person name="Gunaseelan K."/>
            <person name="Simpson R."/>
            <person name="Tahir J."/>
            <person name="Deroles S."/>
            <person name="Templeton K."/>
            <person name="Luo Z."/>
            <person name="Davy M."/>
            <person name="Cheng C."/>
            <person name="Mcneilage M."/>
            <person name="Scaglione D."/>
            <person name="Liu Y."/>
            <person name="Zhang Q."/>
            <person name="Datson P."/>
            <person name="De Silva N."/>
            <person name="Gardiner S."/>
            <person name="Bassett H."/>
            <person name="Chagne D."/>
            <person name="Mccallum J."/>
            <person name="Dzierzon H."/>
            <person name="Deng C."/>
            <person name="Wang Y.-Y."/>
            <person name="Barron N."/>
            <person name="Manako K."/>
            <person name="Bowen J."/>
            <person name="Foster T."/>
            <person name="Erridge Z."/>
            <person name="Tiffin H."/>
            <person name="Waite C."/>
            <person name="Davies K."/>
            <person name="Grierson E."/>
            <person name="Laing W."/>
            <person name="Kirk R."/>
            <person name="Chen X."/>
            <person name="Wood M."/>
            <person name="Montefiori M."/>
            <person name="Brummell D."/>
            <person name="Schwinn K."/>
            <person name="Catanach A."/>
            <person name="Fullerton C."/>
            <person name="Li D."/>
            <person name="Meiyalaghan S."/>
            <person name="Nieuwenhuizen N."/>
            <person name="Read N."/>
            <person name="Prakash R."/>
            <person name="Hunter D."/>
            <person name="Zhang H."/>
            <person name="Mckenzie M."/>
            <person name="Knabel M."/>
            <person name="Harris A."/>
            <person name="Allan A."/>
            <person name="Chen A."/>
            <person name="Janssen B."/>
            <person name="Plunkett B."/>
            <person name="Dwamena C."/>
            <person name="Voogd C."/>
            <person name="Leif D."/>
            <person name="Lafferty D."/>
            <person name="Souleyre E."/>
            <person name="Varkonyi-Gasic E."/>
            <person name="Gambi F."/>
            <person name="Hanley J."/>
            <person name="Yao J.-L."/>
            <person name="Cheung J."/>
            <person name="David K."/>
            <person name="Warren B."/>
            <person name="Marsh K."/>
            <person name="Snowden K."/>
            <person name="Lin-Wang K."/>
            <person name="Brian L."/>
            <person name="Martinez-Sanchez M."/>
            <person name="Wang M."/>
            <person name="Ileperuma N."/>
            <person name="Macnee N."/>
            <person name="Campin R."/>
            <person name="Mcatee P."/>
            <person name="Drummond R."/>
            <person name="Espley R."/>
            <person name="Ireland H."/>
            <person name="Wu R."/>
            <person name="Atkinson R."/>
            <person name="Karunairetnam S."/>
            <person name="Bulley S."/>
            <person name="Chunkath S."/>
            <person name="Hanley Z."/>
            <person name="Storey R."/>
            <person name="Thrimawithana A."/>
            <person name="Thomson S."/>
            <person name="David C."/>
            <person name="Testolin R."/>
        </authorList>
    </citation>
    <scope>NUCLEOTIDE SEQUENCE [LARGE SCALE GENOMIC DNA]</scope>
    <source>
        <strain evidence="15">cv. Red5</strain>
        <tissue evidence="14">Young leaf</tissue>
    </source>
</reference>
<dbReference type="EC" id="3.1.1.11" evidence="4 12"/>
<dbReference type="Pfam" id="PF01095">
    <property type="entry name" value="Pectinesterase"/>
    <property type="match status" value="1"/>
</dbReference>
<sequence length="321" mass="36270">MKVRLQKQSLALRSERSQNRVIVVDQSGKGDSVTVQGAVDMVPERNSERVKIYILPGIYREKVFVPYTKPLISFIGDENRTSETIISWHDKASDRDKYGSELGTCRSASLTVESDFFCATGITIENSVVAVPGGYGMQAVALRIAGNKAMFYRVRILGTQDTLLDDYGSHYFFQCYVQGSIDFIFGSSRSLYQDSVLHSIAERFGAITAHHRDSEEDDTGFSFVNCTIYGTGTVYLGRAWGNYSRAIYSYCEIDNIIAPSGWSDWNQPSRQKTAVFGEYQCRGKGADRKKRVSWSKSFSYEEARPFLDTKFIAGEKWLRLY</sequence>
<protein>
    <recommendedName>
        <fullName evidence="4 12">Pectinesterase</fullName>
        <ecNumber evidence="4 12">3.1.1.11</ecNumber>
    </recommendedName>
</protein>
<dbReference type="InParanoid" id="A0A2R6QD19"/>
<dbReference type="Gene3D" id="2.160.20.10">
    <property type="entry name" value="Single-stranded right-handed beta-helix, Pectin lyase-like"/>
    <property type="match status" value="1"/>
</dbReference>
<accession>A0A2R6QD19</accession>
<dbReference type="PROSITE" id="PS00503">
    <property type="entry name" value="PECTINESTERASE_2"/>
    <property type="match status" value="1"/>
</dbReference>
<comment type="similarity">
    <text evidence="3">Belongs to the pectinesterase family.</text>
</comment>
<dbReference type="Proteomes" id="UP000241394">
    <property type="component" value="Chromosome LG17"/>
</dbReference>
<dbReference type="SUPFAM" id="SSF51126">
    <property type="entry name" value="Pectin lyase-like"/>
    <property type="match status" value="1"/>
</dbReference>
<evidence type="ECO:0000256" key="11">
    <source>
        <dbReference type="PROSITE-ProRule" id="PRU10040"/>
    </source>
</evidence>
<name>A0A2R6QD19_ACTCC</name>
<evidence type="ECO:0000256" key="5">
    <source>
        <dbReference type="ARBA" id="ARBA00022512"/>
    </source>
</evidence>
<dbReference type="PANTHER" id="PTHR31321:SF31">
    <property type="entry name" value="PECTINESTERASE QRT1"/>
    <property type="match status" value="1"/>
</dbReference>
<comment type="caution">
    <text evidence="14">The sequence shown here is derived from an EMBL/GenBank/DDBJ whole genome shotgun (WGS) entry which is preliminary data.</text>
</comment>
<keyword evidence="6" id="KW-0964">Secreted</keyword>
<dbReference type="UniPathway" id="UPA00545">
    <property type="reaction ID" value="UER00823"/>
</dbReference>
<dbReference type="InterPro" id="IPR011050">
    <property type="entry name" value="Pectin_lyase_fold/virulence"/>
</dbReference>
<evidence type="ECO:0000256" key="4">
    <source>
        <dbReference type="ARBA" id="ARBA00013229"/>
    </source>
</evidence>
<keyword evidence="9 12" id="KW-0063">Aspartyl esterase</keyword>
<feature type="domain" description="Pectinesterase catalytic" evidence="13">
    <location>
        <begin position="22"/>
        <end position="314"/>
    </location>
</feature>
<evidence type="ECO:0000256" key="6">
    <source>
        <dbReference type="ARBA" id="ARBA00022525"/>
    </source>
</evidence>
<keyword evidence="8 12" id="KW-0378">Hydrolase</keyword>
<evidence type="ECO:0000256" key="9">
    <source>
        <dbReference type="ARBA" id="ARBA00023085"/>
    </source>
</evidence>
<dbReference type="PANTHER" id="PTHR31321">
    <property type="entry name" value="ACYL-COA THIOESTER HYDROLASE YBHC-RELATED"/>
    <property type="match status" value="1"/>
</dbReference>
<evidence type="ECO:0000313" key="15">
    <source>
        <dbReference type="Proteomes" id="UP000241394"/>
    </source>
</evidence>
<dbReference type="InterPro" id="IPR012334">
    <property type="entry name" value="Pectin_lyas_fold"/>
</dbReference>
<evidence type="ECO:0000256" key="7">
    <source>
        <dbReference type="ARBA" id="ARBA00022729"/>
    </source>
</evidence>
<evidence type="ECO:0000256" key="10">
    <source>
        <dbReference type="ARBA" id="ARBA00047928"/>
    </source>
</evidence>
<evidence type="ECO:0000256" key="8">
    <source>
        <dbReference type="ARBA" id="ARBA00022801"/>
    </source>
</evidence>
<dbReference type="OMA" id="MFGEYNC"/>
<feature type="active site" evidence="11">
    <location>
        <position position="182"/>
    </location>
</feature>
<dbReference type="Gramene" id="PSS06038">
    <property type="protein sequence ID" value="PSS06038"/>
    <property type="gene ID" value="CEY00_Acc19338"/>
</dbReference>
<keyword evidence="5" id="KW-0134">Cell wall</keyword>
<evidence type="ECO:0000256" key="12">
    <source>
        <dbReference type="RuleBase" id="RU000589"/>
    </source>
</evidence>
<dbReference type="EMBL" id="NKQK01000017">
    <property type="protein sequence ID" value="PSS06038.1"/>
    <property type="molecule type" value="Genomic_DNA"/>
</dbReference>
<evidence type="ECO:0000256" key="1">
    <source>
        <dbReference type="ARBA" id="ARBA00004191"/>
    </source>
</evidence>
<reference evidence="15" key="2">
    <citation type="journal article" date="2018" name="BMC Genomics">
        <title>A manually annotated Actinidia chinensis var. chinensis (kiwifruit) genome highlights the challenges associated with draft genomes and gene prediction in plants.</title>
        <authorList>
            <person name="Pilkington S.M."/>
            <person name="Crowhurst R."/>
            <person name="Hilario E."/>
            <person name="Nardozza S."/>
            <person name="Fraser L."/>
            <person name="Peng Y."/>
            <person name="Gunaseelan K."/>
            <person name="Simpson R."/>
            <person name="Tahir J."/>
            <person name="Deroles S.C."/>
            <person name="Templeton K."/>
            <person name="Luo Z."/>
            <person name="Davy M."/>
            <person name="Cheng C."/>
            <person name="McNeilage M."/>
            <person name="Scaglione D."/>
            <person name="Liu Y."/>
            <person name="Zhang Q."/>
            <person name="Datson P."/>
            <person name="De Silva N."/>
            <person name="Gardiner S.E."/>
            <person name="Bassett H."/>
            <person name="Chagne D."/>
            <person name="McCallum J."/>
            <person name="Dzierzon H."/>
            <person name="Deng C."/>
            <person name="Wang Y.Y."/>
            <person name="Barron L."/>
            <person name="Manako K."/>
            <person name="Bowen J."/>
            <person name="Foster T.M."/>
            <person name="Erridge Z.A."/>
            <person name="Tiffin H."/>
            <person name="Waite C.N."/>
            <person name="Davies K.M."/>
            <person name="Grierson E.P."/>
            <person name="Laing W.A."/>
            <person name="Kirk R."/>
            <person name="Chen X."/>
            <person name="Wood M."/>
            <person name="Montefiori M."/>
            <person name="Brummell D.A."/>
            <person name="Schwinn K.E."/>
            <person name="Catanach A."/>
            <person name="Fullerton C."/>
            <person name="Li D."/>
            <person name="Meiyalaghan S."/>
            <person name="Nieuwenhuizen N."/>
            <person name="Read N."/>
            <person name="Prakash R."/>
            <person name="Hunter D."/>
            <person name="Zhang H."/>
            <person name="McKenzie M."/>
            <person name="Knabel M."/>
            <person name="Harris A."/>
            <person name="Allan A.C."/>
            <person name="Gleave A."/>
            <person name="Chen A."/>
            <person name="Janssen B.J."/>
            <person name="Plunkett B."/>
            <person name="Ampomah-Dwamena C."/>
            <person name="Voogd C."/>
            <person name="Leif D."/>
            <person name="Lafferty D."/>
            <person name="Souleyre E.J.F."/>
            <person name="Varkonyi-Gasic E."/>
            <person name="Gambi F."/>
            <person name="Hanley J."/>
            <person name="Yao J.L."/>
            <person name="Cheung J."/>
            <person name="David K.M."/>
            <person name="Warren B."/>
            <person name="Marsh K."/>
            <person name="Snowden K.C."/>
            <person name="Lin-Wang K."/>
            <person name="Brian L."/>
            <person name="Martinez-Sanchez M."/>
            <person name="Wang M."/>
            <person name="Ileperuma N."/>
            <person name="Macnee N."/>
            <person name="Campin R."/>
            <person name="McAtee P."/>
            <person name="Drummond R.S.M."/>
            <person name="Espley R.V."/>
            <person name="Ireland H.S."/>
            <person name="Wu R."/>
            <person name="Atkinson R.G."/>
            <person name="Karunairetnam S."/>
            <person name="Bulley S."/>
            <person name="Chunkath S."/>
            <person name="Hanley Z."/>
            <person name="Storey R."/>
            <person name="Thrimawithana A.H."/>
            <person name="Thomson S."/>
            <person name="David C."/>
            <person name="Testolin R."/>
            <person name="Huang H."/>
            <person name="Hellens R.P."/>
            <person name="Schaffer R.J."/>
        </authorList>
    </citation>
    <scope>NUCLEOTIDE SEQUENCE [LARGE SCALE GENOMIC DNA]</scope>
    <source>
        <strain evidence="15">cv. Red5</strain>
    </source>
</reference>